<proteinExistence type="predicted"/>
<name>A0AAC9D461_9FLAO</name>
<protein>
    <recommendedName>
        <fullName evidence="3">Lipoprotein</fullName>
    </recommendedName>
</protein>
<sequence>MKNALFIILVSILIISCKQKKKYKTIDFGDFEITVLEQWNKLEFKGVDSYVGGIITPEKDSLIFDIGLYSGDASNDFPLVFDKQSYAELTKKQKELLKETKHLIVDSLCGDIDFRKYEKYKSVFYSIDCFKAKMTIPTNVGFGATGIYIDSLKGNSKDFNKVKMAFYGFNLKEKTQNQFVSALETIKLKGYCHSKK</sequence>
<dbReference type="EMBL" id="CP016907">
    <property type="protein sequence ID" value="AOC97280.1"/>
    <property type="molecule type" value="Genomic_DNA"/>
</dbReference>
<dbReference type="GeneID" id="32310081"/>
<accession>A0AAC9D461</accession>
<evidence type="ECO:0008006" key="3">
    <source>
        <dbReference type="Google" id="ProtNLM"/>
    </source>
</evidence>
<dbReference type="PROSITE" id="PS51257">
    <property type="entry name" value="PROKAR_LIPOPROTEIN"/>
    <property type="match status" value="1"/>
</dbReference>
<reference evidence="1 2" key="1">
    <citation type="submission" date="2016-08" db="EMBL/GenBank/DDBJ databases">
        <title>Complete genome sequence of Flavobacterium johnsoniae strain GSE09, a volatile-producing biocontrol agent isolated from cucumber (Cucumis sativus).</title>
        <authorList>
            <person name="Jeong J.-J."/>
            <person name="Oh J.Y."/>
            <person name="Jim Y.J."/>
            <person name="Sang M.K."/>
            <person name="Kim K.D."/>
        </authorList>
    </citation>
    <scope>NUCLEOTIDE SEQUENCE [LARGE SCALE GENOMIC DNA]</scope>
    <source>
        <strain evidence="1 2">GSE09</strain>
    </source>
</reference>
<dbReference type="RefSeq" id="WP_066034965.1">
    <property type="nucleotide sequence ID" value="NZ_CP016907.1"/>
</dbReference>
<organism evidence="1 2">
    <name type="scientific">Flavobacterium anhuiense</name>
    <dbReference type="NCBI Taxonomy" id="459526"/>
    <lineage>
        <taxon>Bacteria</taxon>
        <taxon>Pseudomonadati</taxon>
        <taxon>Bacteroidota</taxon>
        <taxon>Flavobacteriia</taxon>
        <taxon>Flavobacteriales</taxon>
        <taxon>Flavobacteriaceae</taxon>
        <taxon>Flavobacterium</taxon>
    </lineage>
</organism>
<evidence type="ECO:0000313" key="2">
    <source>
        <dbReference type="Proteomes" id="UP000093276"/>
    </source>
</evidence>
<dbReference type="AlphaFoldDB" id="A0AAC9D461"/>
<gene>
    <name evidence="1" type="ORF">BB050_04202</name>
</gene>
<evidence type="ECO:0000313" key="1">
    <source>
        <dbReference type="EMBL" id="AOC97280.1"/>
    </source>
</evidence>
<dbReference type="KEGG" id="fjg:BB050_04202"/>
<dbReference type="Proteomes" id="UP000093276">
    <property type="component" value="Chromosome"/>
</dbReference>